<evidence type="ECO:0000313" key="4">
    <source>
        <dbReference type="Proteomes" id="UP001501237"/>
    </source>
</evidence>
<proteinExistence type="predicted"/>
<organism evidence="3 4">
    <name type="scientific">Actinocorallia longicatena</name>
    <dbReference type="NCBI Taxonomy" id="111803"/>
    <lineage>
        <taxon>Bacteria</taxon>
        <taxon>Bacillati</taxon>
        <taxon>Actinomycetota</taxon>
        <taxon>Actinomycetes</taxon>
        <taxon>Streptosporangiales</taxon>
        <taxon>Thermomonosporaceae</taxon>
        <taxon>Actinocorallia</taxon>
    </lineage>
</organism>
<reference evidence="4" key="1">
    <citation type="journal article" date="2019" name="Int. J. Syst. Evol. Microbiol.">
        <title>The Global Catalogue of Microorganisms (GCM) 10K type strain sequencing project: providing services to taxonomists for standard genome sequencing and annotation.</title>
        <authorList>
            <consortium name="The Broad Institute Genomics Platform"/>
            <consortium name="The Broad Institute Genome Sequencing Center for Infectious Disease"/>
            <person name="Wu L."/>
            <person name="Ma J."/>
        </authorList>
    </citation>
    <scope>NUCLEOTIDE SEQUENCE [LARGE SCALE GENOMIC DNA]</scope>
    <source>
        <strain evidence="4">JCM 9377</strain>
    </source>
</reference>
<dbReference type="Gene3D" id="2.30.40.10">
    <property type="entry name" value="Urease, subunit C, domain 1"/>
    <property type="match status" value="1"/>
</dbReference>
<feature type="chain" id="PRO_5045158513" evidence="1">
    <location>
        <begin position="27"/>
        <end position="588"/>
    </location>
</feature>
<feature type="signal peptide" evidence="1">
    <location>
        <begin position="1"/>
        <end position="26"/>
    </location>
</feature>
<evidence type="ECO:0000256" key="1">
    <source>
        <dbReference type="SAM" id="SignalP"/>
    </source>
</evidence>
<dbReference type="InterPro" id="IPR032466">
    <property type="entry name" value="Metal_Hydrolase"/>
</dbReference>
<dbReference type="SUPFAM" id="SSF51338">
    <property type="entry name" value="Composite domain of metallo-dependent hydrolases"/>
    <property type="match status" value="1"/>
</dbReference>
<gene>
    <name evidence="3" type="ORF">GCM10010468_65330</name>
</gene>
<comment type="caution">
    <text evidence="3">The sequence shown here is derived from an EMBL/GenBank/DDBJ whole genome shotgun (WGS) entry which is preliminary data.</text>
</comment>
<accession>A0ABP6QLA2</accession>
<dbReference type="CDD" id="cd01300">
    <property type="entry name" value="YtcJ_like"/>
    <property type="match status" value="1"/>
</dbReference>
<protein>
    <submittedName>
        <fullName evidence="3">Amidohydrolase</fullName>
    </submittedName>
</protein>
<dbReference type="InterPro" id="IPR011059">
    <property type="entry name" value="Metal-dep_hydrolase_composite"/>
</dbReference>
<dbReference type="Gene3D" id="3.20.20.140">
    <property type="entry name" value="Metal-dependent hydrolases"/>
    <property type="match status" value="1"/>
</dbReference>
<dbReference type="InterPro" id="IPR033932">
    <property type="entry name" value="YtcJ-like"/>
</dbReference>
<dbReference type="PANTHER" id="PTHR22642">
    <property type="entry name" value="IMIDAZOLONEPROPIONASE"/>
    <property type="match status" value="1"/>
</dbReference>
<sequence>MRIRTIITGGAVVALGLSVPAVPASAAVAKADLVLRHGSVETGKGGRAKAVAVRRGTIVYVGTDAGVRRYVGEKTRVVNLRGRTVMPGIEDGHLHLTPKLPVCDLEYRFLTVPETQALLRECLDADKAAGKTDADWMTVLNWDLPGMKPAGTVPTKALLDALGTRRPIYMFSDDGHNALVNSRALELAGITKATKDPRGGVIVRDASGEPTGYLKEDTAIDLVRGKIPPAPLAERVEGLRATLKYVTSYGLTAYQPQLLTEADLQAWKYLADRHELPGRVVGSLNLDANAAYEDLPGTLKKIKALRKKYEGPNFAIRTVGEIFADGVIEYPNQTALLLKPYLVRNAKGRWVPGKTKGPVRVTQKRLNRVVAALDKARWQVHVHAIGDGAVREALDSFAYARKRNGDHGQRHVIAHAQLVDPADYQRFRKLNVTPSVAVQWAEKDPYTMESLKPYIGTERWKRMYPWNSLIKAGARIANGSDFPVDSLNPMEQLEKAVTRTTEDTQGNAHYAGPLNAKERITLSQAIRIHTLNTAYLLGLEKKTGSLEVGKRFDAIVLSGNIREVRTTRISDLKVTATLVGGKVKAGRL</sequence>
<dbReference type="InterPro" id="IPR013108">
    <property type="entry name" value="Amidohydro_3"/>
</dbReference>
<keyword evidence="4" id="KW-1185">Reference proteome</keyword>
<name>A0ABP6QLA2_9ACTN</name>
<dbReference type="Gene3D" id="3.10.310.70">
    <property type="match status" value="1"/>
</dbReference>
<dbReference type="Pfam" id="PF07969">
    <property type="entry name" value="Amidohydro_3"/>
    <property type="match status" value="1"/>
</dbReference>
<feature type="domain" description="Amidohydrolase 3" evidence="2">
    <location>
        <begin position="76"/>
        <end position="583"/>
    </location>
</feature>
<dbReference type="EMBL" id="BAAAUV010000024">
    <property type="protein sequence ID" value="GAA3233011.1"/>
    <property type="molecule type" value="Genomic_DNA"/>
</dbReference>
<keyword evidence="1" id="KW-0732">Signal</keyword>
<evidence type="ECO:0000313" key="3">
    <source>
        <dbReference type="EMBL" id="GAA3233011.1"/>
    </source>
</evidence>
<dbReference type="Proteomes" id="UP001501237">
    <property type="component" value="Unassembled WGS sequence"/>
</dbReference>
<dbReference type="SUPFAM" id="SSF51556">
    <property type="entry name" value="Metallo-dependent hydrolases"/>
    <property type="match status" value="1"/>
</dbReference>
<evidence type="ECO:0000259" key="2">
    <source>
        <dbReference type="Pfam" id="PF07969"/>
    </source>
</evidence>
<dbReference type="RefSeq" id="WP_344835966.1">
    <property type="nucleotide sequence ID" value="NZ_BAAAUV010000024.1"/>
</dbReference>
<dbReference type="PANTHER" id="PTHR22642:SF2">
    <property type="entry name" value="PROTEIN LONG AFTER FAR-RED 3"/>
    <property type="match status" value="1"/>
</dbReference>